<dbReference type="AlphaFoldDB" id="A0AA42BUU5"/>
<reference evidence="1" key="1">
    <citation type="submission" date="2022-08" db="EMBL/GenBank/DDBJ databases">
        <authorList>
            <person name="Deng Y."/>
            <person name="Han X.-F."/>
            <person name="Zhang Y.-Q."/>
        </authorList>
    </citation>
    <scope>NUCLEOTIDE SEQUENCE</scope>
    <source>
        <strain evidence="1">CPCC 203407</strain>
    </source>
</reference>
<protein>
    <submittedName>
        <fullName evidence="1">Uncharacterized protein</fullName>
    </submittedName>
</protein>
<organism evidence="1 2">
    <name type="scientific">Herbiconiux oxytropis</name>
    <dbReference type="NCBI Taxonomy" id="2970915"/>
    <lineage>
        <taxon>Bacteria</taxon>
        <taxon>Bacillati</taxon>
        <taxon>Actinomycetota</taxon>
        <taxon>Actinomycetes</taxon>
        <taxon>Micrococcales</taxon>
        <taxon>Microbacteriaceae</taxon>
        <taxon>Herbiconiux</taxon>
    </lineage>
</organism>
<comment type="caution">
    <text evidence="1">The sequence shown here is derived from an EMBL/GenBank/DDBJ whole genome shotgun (WGS) entry which is preliminary data.</text>
</comment>
<proteinExistence type="predicted"/>
<sequence length="104" mass="11150">MRAGLASDEYGTEVGQLNQTHVGSAFGVNLEDGETVYGRIAALRIGPNRVVVHLAGVAGDDDSTALKLHPSVKLYFSHYDHNSQVTGTLDRIEKAVTDQASRGR</sequence>
<dbReference type="RefSeq" id="WP_259530260.1">
    <property type="nucleotide sequence ID" value="NZ_JANLCK010000009.1"/>
</dbReference>
<gene>
    <name evidence="1" type="ORF">N1028_15410</name>
</gene>
<dbReference type="EMBL" id="JANLCK010000009">
    <property type="protein sequence ID" value="MCS5727282.1"/>
    <property type="molecule type" value="Genomic_DNA"/>
</dbReference>
<evidence type="ECO:0000313" key="2">
    <source>
        <dbReference type="Proteomes" id="UP001165587"/>
    </source>
</evidence>
<name>A0AA42BUU5_9MICO</name>
<dbReference type="Proteomes" id="UP001165587">
    <property type="component" value="Unassembled WGS sequence"/>
</dbReference>
<keyword evidence="2" id="KW-1185">Reference proteome</keyword>
<evidence type="ECO:0000313" key="1">
    <source>
        <dbReference type="EMBL" id="MCS5727282.1"/>
    </source>
</evidence>
<accession>A0AA42BUU5</accession>